<dbReference type="Gene3D" id="3.40.50.300">
    <property type="entry name" value="P-loop containing nucleotide triphosphate hydrolases"/>
    <property type="match status" value="2"/>
</dbReference>
<organism evidence="8 9">
    <name type="scientific">Halalkalibacter suaedae</name>
    <dbReference type="NCBI Taxonomy" id="2822140"/>
    <lineage>
        <taxon>Bacteria</taxon>
        <taxon>Bacillati</taxon>
        <taxon>Bacillota</taxon>
        <taxon>Bacilli</taxon>
        <taxon>Bacillales</taxon>
        <taxon>Bacillaceae</taxon>
        <taxon>Halalkalibacter</taxon>
    </lineage>
</organism>
<feature type="domain" description="Dynamin N-terminal" evidence="7">
    <location>
        <begin position="615"/>
        <end position="837"/>
    </location>
</feature>
<evidence type="ECO:0000256" key="4">
    <source>
        <dbReference type="ARBA" id="ARBA00023134"/>
    </source>
</evidence>
<dbReference type="SUPFAM" id="SSF52540">
    <property type="entry name" value="P-loop containing nucleoside triphosphate hydrolases"/>
    <property type="match status" value="2"/>
</dbReference>
<evidence type="ECO:0000256" key="5">
    <source>
        <dbReference type="ARBA" id="ARBA00023136"/>
    </source>
</evidence>
<evidence type="ECO:0000313" key="8">
    <source>
        <dbReference type="EMBL" id="MBP3950634.1"/>
    </source>
</evidence>
<dbReference type="GO" id="GO:0005525">
    <property type="term" value="F:GTP binding"/>
    <property type="evidence" value="ECO:0007669"/>
    <property type="project" value="UniProtKB-KW"/>
</dbReference>
<dbReference type="PANTHER" id="PTHR10465">
    <property type="entry name" value="TRANSMEMBRANE GTPASE FZO1"/>
    <property type="match status" value="1"/>
</dbReference>
<keyword evidence="2" id="KW-0547">Nucleotide-binding</keyword>
<accession>A0A940WYX1</accession>
<proteinExistence type="predicted"/>
<dbReference type="InterPro" id="IPR027417">
    <property type="entry name" value="P-loop_NTPase"/>
</dbReference>
<dbReference type="CDD" id="cd09912">
    <property type="entry name" value="DLP_2"/>
    <property type="match status" value="1"/>
</dbReference>
<keyword evidence="5" id="KW-0472">Membrane</keyword>
<name>A0A940WYX1_9BACI</name>
<comment type="caution">
    <text evidence="8">The sequence shown here is derived from an EMBL/GenBank/DDBJ whole genome shotgun (WGS) entry which is preliminary data.</text>
</comment>
<evidence type="ECO:0000256" key="2">
    <source>
        <dbReference type="ARBA" id="ARBA00022741"/>
    </source>
</evidence>
<dbReference type="GO" id="GO:0016020">
    <property type="term" value="C:membrane"/>
    <property type="evidence" value="ECO:0007669"/>
    <property type="project" value="UniProtKB-SubCell"/>
</dbReference>
<protein>
    <submittedName>
        <fullName evidence="8">Dynamin family GTPase</fullName>
    </submittedName>
</protein>
<dbReference type="EMBL" id="JAGKSQ010000002">
    <property type="protein sequence ID" value="MBP3950634.1"/>
    <property type="molecule type" value="Genomic_DNA"/>
</dbReference>
<keyword evidence="9" id="KW-1185">Reference proteome</keyword>
<evidence type="ECO:0000256" key="3">
    <source>
        <dbReference type="ARBA" id="ARBA00022801"/>
    </source>
</evidence>
<feature type="domain" description="Dynamin N-terminal" evidence="7">
    <location>
        <begin position="31"/>
        <end position="186"/>
    </location>
</feature>
<keyword evidence="4" id="KW-0342">GTP-binding</keyword>
<keyword evidence="6" id="KW-0175">Coiled coil</keyword>
<keyword evidence="3" id="KW-0378">Hydrolase</keyword>
<reference evidence="8" key="1">
    <citation type="submission" date="2021-03" db="EMBL/GenBank/DDBJ databases">
        <title>Bacillus suaedae sp. nov., isolated from Suaeda aralocaspica.</title>
        <authorList>
            <person name="Lei R.F.R."/>
        </authorList>
    </citation>
    <scope>NUCLEOTIDE SEQUENCE</scope>
    <source>
        <strain evidence="8">YZJH907-2</strain>
    </source>
</reference>
<dbReference type="AlphaFoldDB" id="A0A940WYX1"/>
<evidence type="ECO:0000259" key="7">
    <source>
        <dbReference type="Pfam" id="PF00350"/>
    </source>
</evidence>
<dbReference type="RefSeq" id="WP_210596322.1">
    <property type="nucleotide sequence ID" value="NZ_JAGKSQ010000002.1"/>
</dbReference>
<evidence type="ECO:0000313" key="9">
    <source>
        <dbReference type="Proteomes" id="UP000678228"/>
    </source>
</evidence>
<dbReference type="Proteomes" id="UP000678228">
    <property type="component" value="Unassembled WGS sequence"/>
</dbReference>
<evidence type="ECO:0000256" key="6">
    <source>
        <dbReference type="SAM" id="Coils"/>
    </source>
</evidence>
<feature type="coiled-coil region" evidence="6">
    <location>
        <begin position="929"/>
        <end position="956"/>
    </location>
</feature>
<dbReference type="InterPro" id="IPR045063">
    <property type="entry name" value="Dynamin_N"/>
</dbReference>
<dbReference type="Pfam" id="PF00350">
    <property type="entry name" value="Dynamin_N"/>
    <property type="match status" value="2"/>
</dbReference>
<sequence length="1187" mass="137953">MEQVHVIKQTEKEIEKKQKIEQKKSQQMFQVAFCGHFSAGKSTVLNQLVGAEVLPTSPIPTSANIIGIFNGALGLTIDGVNGESEQWDGDIPWQKVREWGMNGGEIRSLTIHAPLPFLADHSAIFDTPGVDSTDPTHQEITLDALYQTDMIVYVMDYNHVQSETNLTFLKQLSDEKKPIYILVNQIDKHDDLELSFSEFDQSIRDTLSVWNIDYLKLMYTSMKVDNHQLNQWAIVKEDLKKILYYGKELIPYANQRLQQGYYLSLMLRLEEDKGEAIEQVKDEMVQAGIDSKQLEEREQIVEQFEKIKKAQKHLEDSFEKQWKTLVKDVTIFPYTTTELVRQWLETLQPGYRAGWLFAKKKTEQERDERLERLLVEARDKIKSHLIFPLQKIFLSFELTLLTNREEVENAIEQLNSTIDRSFFEDAVQAGPKSREYVYTFTKDRTEAFIKQLRQKSASVMDLIIDGLQEHWNSRIAELNEQLETLNTLDEYVEEISRITDAYDHLIATYAKNSNQFQDGQAFERVLMDTMKKTSPLDTNETWYVSDMNDDSSVIETDWEQVEVKPLNNFDQAEAESWVKHFKTTLEAFQGKSQIEMERTTLLNRIQRFEEQSFTISLFGAFSAGKSSFANALLGENVLPVSPHPTTATVNIVRESDQDHENRTAEIIVKSHQELSDEIKTVAKQLDLQITIESIIEWSNDSYQASTSWQKTYYSYLMTLKESIEKTNWENGSTFSVKLAELAPYVANEKHACLIKQVTLYYDCELTKKGIVLVDTPGVNSIHGRHTRVAFQQLRDSDAIFYVSYYNHSFSKADQLFLQQMAKVNDGFRHDKLYFVLNAADLADNAAELNGVKKHVYDQLVQNGVEKPRLYPLSSKKGLAGKKENQTLDPLFQKFERAFFQETIQELKQLSFTLLKEEALRYQKMLHDGIEFSEEQEEVKEERKRQLADQVQSWKQKIIDDQATVVYQHSVQELTQLFLYLRDRARYQLADLFSEMVNVSTVVGSNKRDQKNAFLISLQEWRREGDYFFEQEIQATYVRIETAVRNELEKWFAETTAGIRHSFPSFNTEATSFSSFNMNGLEQFLRVDIEEIANRFHSLKRLFEEGQIKTLKEELIQSSTEQMGHCLREEEERTINYVEVYIKENIDVVKNGLVDGLEREIERFTTLSDPHSIKLLKEEYQHLLKLTS</sequence>
<evidence type="ECO:0000256" key="1">
    <source>
        <dbReference type="ARBA" id="ARBA00004370"/>
    </source>
</evidence>
<gene>
    <name evidence="8" type="ORF">J7W16_05760</name>
</gene>
<dbReference type="InterPro" id="IPR027094">
    <property type="entry name" value="Mitofusin_fam"/>
</dbReference>
<dbReference type="PANTHER" id="PTHR10465:SF0">
    <property type="entry name" value="SARCALUMENIN"/>
    <property type="match status" value="1"/>
</dbReference>
<comment type="subcellular location">
    <subcellularLocation>
        <location evidence="1">Membrane</location>
    </subcellularLocation>
</comment>
<dbReference type="GO" id="GO:0003924">
    <property type="term" value="F:GTPase activity"/>
    <property type="evidence" value="ECO:0007669"/>
    <property type="project" value="InterPro"/>
</dbReference>